<gene>
    <name evidence="7" type="ORF">GCU69_17135</name>
</gene>
<dbReference type="PROSITE" id="PS50977">
    <property type="entry name" value="HTH_TETR_2"/>
    <property type="match status" value="1"/>
</dbReference>
<dbReference type="PANTHER" id="PTHR30055:SF151">
    <property type="entry name" value="TRANSCRIPTIONAL REGULATORY PROTEIN"/>
    <property type="match status" value="1"/>
</dbReference>
<proteinExistence type="predicted"/>
<comment type="caution">
    <text evidence="7">The sequence shown here is derived from an EMBL/GenBank/DDBJ whole genome shotgun (WGS) entry which is preliminary data.</text>
</comment>
<name>A0ABQ7FHS1_9ACTN</name>
<evidence type="ECO:0000256" key="1">
    <source>
        <dbReference type="ARBA" id="ARBA00022491"/>
    </source>
</evidence>
<dbReference type="SUPFAM" id="SSF48498">
    <property type="entry name" value="Tetracyclin repressor-like, C-terminal domain"/>
    <property type="match status" value="1"/>
</dbReference>
<evidence type="ECO:0000256" key="3">
    <source>
        <dbReference type="ARBA" id="ARBA00023125"/>
    </source>
</evidence>
<keyword evidence="1" id="KW-0678">Repressor</keyword>
<protein>
    <submittedName>
        <fullName evidence="7">TetR/AcrR family transcriptional regulator</fullName>
    </submittedName>
</protein>
<evidence type="ECO:0000313" key="7">
    <source>
        <dbReference type="EMBL" id="KAF4407909.1"/>
    </source>
</evidence>
<organism evidence="7 8">
    <name type="scientific">Streptomyces lycii</name>
    <dbReference type="NCBI Taxonomy" id="2654337"/>
    <lineage>
        <taxon>Bacteria</taxon>
        <taxon>Bacillati</taxon>
        <taxon>Actinomycetota</taxon>
        <taxon>Actinomycetes</taxon>
        <taxon>Kitasatosporales</taxon>
        <taxon>Streptomycetaceae</taxon>
        <taxon>Streptomyces</taxon>
    </lineage>
</organism>
<dbReference type="Proteomes" id="UP000621266">
    <property type="component" value="Unassembled WGS sequence"/>
</dbReference>
<keyword evidence="2" id="KW-0805">Transcription regulation</keyword>
<dbReference type="RefSeq" id="WP_098755229.1">
    <property type="nucleotide sequence ID" value="NZ_WHPN01000297.1"/>
</dbReference>
<dbReference type="InterPro" id="IPR036271">
    <property type="entry name" value="Tet_transcr_reg_TetR-rel_C_sf"/>
</dbReference>
<dbReference type="Gene3D" id="1.10.357.10">
    <property type="entry name" value="Tetracycline Repressor, domain 2"/>
    <property type="match status" value="1"/>
</dbReference>
<evidence type="ECO:0000313" key="8">
    <source>
        <dbReference type="Proteomes" id="UP000621266"/>
    </source>
</evidence>
<dbReference type="InterPro" id="IPR001647">
    <property type="entry name" value="HTH_TetR"/>
</dbReference>
<dbReference type="PANTHER" id="PTHR30055">
    <property type="entry name" value="HTH-TYPE TRANSCRIPTIONAL REGULATOR RUTR"/>
    <property type="match status" value="1"/>
</dbReference>
<evidence type="ECO:0000259" key="6">
    <source>
        <dbReference type="PROSITE" id="PS50977"/>
    </source>
</evidence>
<dbReference type="InterPro" id="IPR009057">
    <property type="entry name" value="Homeodomain-like_sf"/>
</dbReference>
<reference evidence="7 8" key="1">
    <citation type="submission" date="2019-10" db="EMBL/GenBank/DDBJ databases">
        <title>Streptomyces tenebrisbrunneis sp.nov., an endogenous actinomycete isolated from of Lycium ruthenicum.</title>
        <authorList>
            <person name="Ma L."/>
        </authorList>
    </citation>
    <scope>NUCLEOTIDE SEQUENCE [LARGE SCALE GENOMIC DNA]</scope>
    <source>
        <strain evidence="7 8">TRM 66187</strain>
    </source>
</reference>
<dbReference type="Pfam" id="PF00440">
    <property type="entry name" value="TetR_N"/>
    <property type="match status" value="1"/>
</dbReference>
<evidence type="ECO:0000256" key="5">
    <source>
        <dbReference type="PROSITE-ProRule" id="PRU00335"/>
    </source>
</evidence>
<keyword evidence="3 5" id="KW-0238">DNA-binding</keyword>
<dbReference type="PRINTS" id="PR00400">
    <property type="entry name" value="TETREPRESSOR"/>
</dbReference>
<keyword evidence="4" id="KW-0804">Transcription</keyword>
<accession>A0ABQ7FHS1</accession>
<dbReference type="InterPro" id="IPR003012">
    <property type="entry name" value="Tet_transcr_reg_TetR"/>
</dbReference>
<dbReference type="Pfam" id="PF02909">
    <property type="entry name" value="TetR_C_1"/>
    <property type="match status" value="1"/>
</dbReference>
<sequence>MTPADQPRRRGRPAAPLLSQEKITRAAVELIKVRGYAALTMAALARQLGVAPSALYNHVNSKRQLLLWIQDHVNREIDCSDFGARPWDEALESWAHSYRDAYARYSPLVPVIAVTPIAGSPHTVAMYEQVAAGLRAGGWPDDQIVDVVVAVESFILGSAMDAAAPDDIFDVPSAQAPVLAEVVGARVGRDAARAAFELGLATVLAGLRDRFNALGG</sequence>
<dbReference type="SUPFAM" id="SSF46689">
    <property type="entry name" value="Homeodomain-like"/>
    <property type="match status" value="1"/>
</dbReference>
<dbReference type="EMBL" id="WHPN01000297">
    <property type="protein sequence ID" value="KAF4407909.1"/>
    <property type="molecule type" value="Genomic_DNA"/>
</dbReference>
<evidence type="ECO:0000256" key="4">
    <source>
        <dbReference type="ARBA" id="ARBA00023163"/>
    </source>
</evidence>
<dbReference type="InterPro" id="IPR050109">
    <property type="entry name" value="HTH-type_TetR-like_transc_reg"/>
</dbReference>
<feature type="domain" description="HTH tetR-type" evidence="6">
    <location>
        <begin position="17"/>
        <end position="77"/>
    </location>
</feature>
<dbReference type="PRINTS" id="PR00455">
    <property type="entry name" value="HTHTETR"/>
</dbReference>
<keyword evidence="8" id="KW-1185">Reference proteome</keyword>
<dbReference type="InterPro" id="IPR004111">
    <property type="entry name" value="Repressor_TetR_C"/>
</dbReference>
<evidence type="ECO:0000256" key="2">
    <source>
        <dbReference type="ARBA" id="ARBA00023015"/>
    </source>
</evidence>
<feature type="DNA-binding region" description="H-T-H motif" evidence="5">
    <location>
        <begin position="40"/>
        <end position="59"/>
    </location>
</feature>